<dbReference type="EMBL" id="JRES01000072">
    <property type="protein sequence ID" value="KNC34392.1"/>
    <property type="molecule type" value="Genomic_DNA"/>
</dbReference>
<protein>
    <submittedName>
        <fullName evidence="1">Uncharacterized protein</fullName>
    </submittedName>
</protein>
<comment type="caution">
    <text evidence="1">The sequence shown here is derived from an EMBL/GenBank/DDBJ whole genome shotgun (WGS) entry which is preliminary data.</text>
</comment>
<evidence type="ECO:0000313" key="1">
    <source>
        <dbReference type="EMBL" id="KNC34392.1"/>
    </source>
</evidence>
<proteinExistence type="predicted"/>
<name>A0A0L0CQF0_LUCCU</name>
<gene>
    <name evidence="1" type="ORF">FF38_01891</name>
</gene>
<reference evidence="1 2" key="1">
    <citation type="journal article" date="2015" name="Nat. Commun.">
        <title>Lucilia cuprina genome unlocks parasitic fly biology to underpin future interventions.</title>
        <authorList>
            <person name="Anstead C.A."/>
            <person name="Korhonen P.K."/>
            <person name="Young N.D."/>
            <person name="Hall R.S."/>
            <person name="Jex A.R."/>
            <person name="Murali S.C."/>
            <person name="Hughes D.S."/>
            <person name="Lee S.F."/>
            <person name="Perry T."/>
            <person name="Stroehlein A.J."/>
            <person name="Ansell B.R."/>
            <person name="Breugelmans B."/>
            <person name="Hofmann A."/>
            <person name="Qu J."/>
            <person name="Dugan S."/>
            <person name="Lee S.L."/>
            <person name="Chao H."/>
            <person name="Dinh H."/>
            <person name="Han Y."/>
            <person name="Doddapaneni H.V."/>
            <person name="Worley K.C."/>
            <person name="Muzny D.M."/>
            <person name="Ioannidis P."/>
            <person name="Waterhouse R.M."/>
            <person name="Zdobnov E.M."/>
            <person name="James P.J."/>
            <person name="Bagnall N.H."/>
            <person name="Kotze A.C."/>
            <person name="Gibbs R.A."/>
            <person name="Richards S."/>
            <person name="Batterham P."/>
            <person name="Gasser R.B."/>
        </authorList>
    </citation>
    <scope>NUCLEOTIDE SEQUENCE [LARGE SCALE GENOMIC DNA]</scope>
    <source>
        <strain evidence="1 2">LS</strain>
        <tissue evidence="1">Full body</tissue>
    </source>
</reference>
<dbReference type="AlphaFoldDB" id="A0A0L0CQF0"/>
<dbReference type="Proteomes" id="UP000037069">
    <property type="component" value="Unassembled WGS sequence"/>
</dbReference>
<sequence>MEDKSGSGGERRGAPMRKCPGVRAQRSFGFSLIGHSGLELRHDSILVIIVVNSSKCLFVVGHFDATSFNYDGPFNHKVSSFNSSALHPRLATSAGLSCEAT</sequence>
<organism evidence="1 2">
    <name type="scientific">Lucilia cuprina</name>
    <name type="common">Green bottle fly</name>
    <name type="synonym">Australian sheep blowfly</name>
    <dbReference type="NCBI Taxonomy" id="7375"/>
    <lineage>
        <taxon>Eukaryota</taxon>
        <taxon>Metazoa</taxon>
        <taxon>Ecdysozoa</taxon>
        <taxon>Arthropoda</taxon>
        <taxon>Hexapoda</taxon>
        <taxon>Insecta</taxon>
        <taxon>Pterygota</taxon>
        <taxon>Neoptera</taxon>
        <taxon>Endopterygota</taxon>
        <taxon>Diptera</taxon>
        <taxon>Brachycera</taxon>
        <taxon>Muscomorpha</taxon>
        <taxon>Oestroidea</taxon>
        <taxon>Calliphoridae</taxon>
        <taxon>Luciliinae</taxon>
        <taxon>Lucilia</taxon>
    </lineage>
</organism>
<accession>A0A0L0CQF0</accession>
<keyword evidence="2" id="KW-1185">Reference proteome</keyword>
<evidence type="ECO:0000313" key="2">
    <source>
        <dbReference type="Proteomes" id="UP000037069"/>
    </source>
</evidence>